<dbReference type="EMBL" id="JRVC01000028">
    <property type="protein sequence ID" value="KHS42593.1"/>
    <property type="molecule type" value="Genomic_DNA"/>
</dbReference>
<dbReference type="InterPro" id="IPR050090">
    <property type="entry name" value="Tyrosine_recombinase_XerCD"/>
</dbReference>
<keyword evidence="2" id="KW-0229">DNA integration</keyword>
<dbReference type="GO" id="GO:0015074">
    <property type="term" value="P:DNA integration"/>
    <property type="evidence" value="ECO:0007669"/>
    <property type="project" value="UniProtKB-KW"/>
</dbReference>
<dbReference type="GO" id="GO:0007059">
    <property type="term" value="P:chromosome segregation"/>
    <property type="evidence" value="ECO:0007669"/>
    <property type="project" value="UniProtKB-KW"/>
</dbReference>
<accession>A0A0B8Z8N5</accession>
<evidence type="ECO:0000313" key="6">
    <source>
        <dbReference type="Proteomes" id="UP000031338"/>
    </source>
</evidence>
<dbReference type="PANTHER" id="PTHR30349:SF81">
    <property type="entry name" value="TYROSINE RECOMBINASE XERC"/>
    <property type="match status" value="1"/>
</dbReference>
<dbReference type="InterPro" id="IPR011010">
    <property type="entry name" value="DNA_brk_join_enz"/>
</dbReference>
<dbReference type="STRING" id="48936.NJ75_04155"/>
<gene>
    <name evidence="5" type="ORF">NJ75_04155</name>
</gene>
<dbReference type="AlphaFoldDB" id="A0A0B8Z8N5"/>
<reference evidence="5 6" key="1">
    <citation type="submission" date="2014-10" db="EMBL/GenBank/DDBJ databases">
        <title>Draft genome sequence of Novosphingobium subterraneum DSM 12447.</title>
        <authorList>
            <person name="Gan H.M."/>
            <person name="Gan H.Y."/>
            <person name="Savka M.A."/>
        </authorList>
    </citation>
    <scope>NUCLEOTIDE SEQUENCE [LARGE SCALE GENOMIC DNA]</scope>
    <source>
        <strain evidence="5 6">DSM 12447</strain>
    </source>
</reference>
<comment type="caution">
    <text evidence="5">The sequence shown here is derived from an EMBL/GenBank/DDBJ whole genome shotgun (WGS) entry which is preliminary data.</text>
</comment>
<dbReference type="GO" id="GO:0006310">
    <property type="term" value="P:DNA recombination"/>
    <property type="evidence" value="ECO:0007669"/>
    <property type="project" value="UniProtKB-KW"/>
</dbReference>
<keyword evidence="6" id="KW-1185">Reference proteome</keyword>
<dbReference type="PROSITE" id="PS51898">
    <property type="entry name" value="TYR_RECOMBINASE"/>
    <property type="match status" value="1"/>
</dbReference>
<protein>
    <submittedName>
        <fullName evidence="5">Phage integrase</fullName>
    </submittedName>
</protein>
<dbReference type="InterPro" id="IPR013762">
    <property type="entry name" value="Integrase-like_cat_sf"/>
</dbReference>
<evidence type="ECO:0000259" key="4">
    <source>
        <dbReference type="PROSITE" id="PS51898"/>
    </source>
</evidence>
<dbReference type="Gene3D" id="1.10.443.10">
    <property type="entry name" value="Intergrase catalytic core"/>
    <property type="match status" value="1"/>
</dbReference>
<sequence>MLNMHISRYVSLHRSLGRKFSEQERLLRQYADFAVRAGDRHTQVQRIYDWCHTASSQNVARHRFDAARNFSLFAHAEDPAHEVPPAGVFGRGKRPRPTPTIIEPEQVRAIMAAALDVPPKGTISPYTYHYLFGLLAATGLRVSEALALQCNDLVEDGLIVRNGKFGKQRLITLQQSTRQALEAYLAARARLGATGNDLFVTIRGRAPHKVRAHVVFVRLARQLGYRGPTGTAGMRLHDLRHTFAVRSLESCPHDREAIAHHMAGLSVYLGHASVANSYWYLEATPVLLRDIAAASEQLYLGETA</sequence>
<dbReference type="PANTHER" id="PTHR30349">
    <property type="entry name" value="PHAGE INTEGRASE-RELATED"/>
    <property type="match status" value="1"/>
</dbReference>
<name>A0A0B8Z8N5_9SPHN</name>
<evidence type="ECO:0000256" key="1">
    <source>
        <dbReference type="ARBA" id="ARBA00022829"/>
    </source>
</evidence>
<proteinExistence type="predicted"/>
<keyword evidence="3" id="KW-0233">DNA recombination</keyword>
<dbReference type="PATRIC" id="fig|48936.3.peg.4184"/>
<dbReference type="SUPFAM" id="SSF56349">
    <property type="entry name" value="DNA breaking-rejoining enzymes"/>
    <property type="match status" value="1"/>
</dbReference>
<feature type="domain" description="Tyr recombinase" evidence="4">
    <location>
        <begin position="97"/>
        <end position="293"/>
    </location>
</feature>
<dbReference type="InterPro" id="IPR002104">
    <property type="entry name" value="Integrase_catalytic"/>
</dbReference>
<keyword evidence="1" id="KW-0159">Chromosome partition</keyword>
<evidence type="ECO:0000313" key="5">
    <source>
        <dbReference type="EMBL" id="KHS42593.1"/>
    </source>
</evidence>
<evidence type="ECO:0000256" key="2">
    <source>
        <dbReference type="ARBA" id="ARBA00022908"/>
    </source>
</evidence>
<dbReference type="Pfam" id="PF00589">
    <property type="entry name" value="Phage_integrase"/>
    <property type="match status" value="1"/>
</dbReference>
<dbReference type="Proteomes" id="UP000031338">
    <property type="component" value="Unassembled WGS sequence"/>
</dbReference>
<dbReference type="RefSeq" id="WP_039337787.1">
    <property type="nucleotide sequence ID" value="NZ_JBNNWK010000048.1"/>
</dbReference>
<evidence type="ECO:0000256" key="3">
    <source>
        <dbReference type="ARBA" id="ARBA00023172"/>
    </source>
</evidence>
<dbReference type="GO" id="GO:0003677">
    <property type="term" value="F:DNA binding"/>
    <property type="evidence" value="ECO:0007669"/>
    <property type="project" value="InterPro"/>
</dbReference>
<organism evidence="5 6">
    <name type="scientific">Novosphingobium subterraneum</name>
    <dbReference type="NCBI Taxonomy" id="48936"/>
    <lineage>
        <taxon>Bacteria</taxon>
        <taxon>Pseudomonadati</taxon>
        <taxon>Pseudomonadota</taxon>
        <taxon>Alphaproteobacteria</taxon>
        <taxon>Sphingomonadales</taxon>
        <taxon>Sphingomonadaceae</taxon>
        <taxon>Novosphingobium</taxon>
    </lineage>
</organism>